<dbReference type="NCBIfam" id="TIGR04162">
    <property type="entry name" value="exo_VPEID"/>
    <property type="match status" value="1"/>
</dbReference>
<feature type="transmembrane region" description="Helical" evidence="8">
    <location>
        <begin position="439"/>
        <end position="458"/>
    </location>
</feature>
<organism evidence="10 11">
    <name type="scientific">Neotabrizicola shimadae</name>
    <dbReference type="NCBI Taxonomy" id="2807096"/>
    <lineage>
        <taxon>Bacteria</taxon>
        <taxon>Pseudomonadati</taxon>
        <taxon>Pseudomonadota</taxon>
        <taxon>Alphaproteobacteria</taxon>
        <taxon>Rhodobacterales</taxon>
        <taxon>Paracoccaceae</taxon>
        <taxon>Neotabrizicola</taxon>
    </lineage>
</organism>
<feature type="domain" description="CAAX prenyl protease 2/Lysostaphin resistance protein A-like" evidence="9">
    <location>
        <begin position="442"/>
        <end position="529"/>
    </location>
</feature>
<feature type="transmembrane region" description="Helical" evidence="8">
    <location>
        <begin position="215"/>
        <end position="233"/>
    </location>
</feature>
<protein>
    <submittedName>
        <fullName evidence="10">Exosortase E/protease, VPEID-CTERM system</fullName>
        <ecNumber evidence="10">3.4.22.-</ecNumber>
    </submittedName>
</protein>
<evidence type="ECO:0000259" key="9">
    <source>
        <dbReference type="Pfam" id="PF02517"/>
    </source>
</evidence>
<dbReference type="GO" id="GO:0006508">
    <property type="term" value="P:proteolysis"/>
    <property type="evidence" value="ECO:0007669"/>
    <property type="project" value="UniProtKB-KW"/>
</dbReference>
<evidence type="ECO:0000313" key="10">
    <source>
        <dbReference type="EMBL" id="QYZ70154.1"/>
    </source>
</evidence>
<feature type="transmembrane region" description="Helical" evidence="8">
    <location>
        <begin position="100"/>
        <end position="118"/>
    </location>
</feature>
<feature type="transmembrane region" description="Helical" evidence="8">
    <location>
        <begin position="161"/>
        <end position="179"/>
    </location>
</feature>
<feature type="transmembrane region" description="Helical" evidence="8">
    <location>
        <begin position="130"/>
        <end position="149"/>
    </location>
</feature>
<sequence length="543" mass="58562">MRNAMDQGRRDVSGTGQSRVFLLAGLFLVELAVLAIAYQFFASIECQQTGWSAGCTLLRSLMGRAIVVLAASGLIAVAWPDALRRFLAEVAAAPRRTWPALLHFVGLVLMFIPILRGWGPELGAHFASALPYWLAGAALAMVGGLAWVAPGSAWHHLIAHNRYSVALVLVLAAILPDLAETVRPLWDWTALSSITFAAVEHLLNLISDEVYSDPALYQIGINSALGGIVVRIGQPCSGVEGFALITAFVALYGYLFRADLRFPRYWLVVLPLGLLASWILNVLRITALVWIGARVSPDLAVNGFHSYAGWFLFTLLTLAVIAVVQATPWLHRTNAIARPGLPMRRDPVAAQILPFIAMMLAGILTSTFLIEPALGYPLVAFVLIAALWFVWPALRQLPLSPDPLSLALGGVVGAAWVIFAPPATGTLNDSLATLGSLGFALWVAFRLLGTAVLVPVVEELFFRGYLLSRLDGPAPWRRWLALGITSATFALLHGRWFAAAAAGLVFGLLALRRGRVTDAIQAHMTANALIALVALARSDWTLI</sequence>
<keyword evidence="2" id="KW-1003">Cell membrane</keyword>
<feature type="transmembrane region" description="Helical" evidence="8">
    <location>
        <begin position="61"/>
        <end position="79"/>
    </location>
</feature>
<dbReference type="GO" id="GO:0004175">
    <property type="term" value="F:endopeptidase activity"/>
    <property type="evidence" value="ECO:0007669"/>
    <property type="project" value="UniProtKB-ARBA"/>
</dbReference>
<keyword evidence="6 8" id="KW-1133">Transmembrane helix</keyword>
<comment type="subcellular location">
    <subcellularLocation>
        <location evidence="1">Cell membrane</location>
        <topology evidence="1">Multi-pass membrane protein</topology>
    </subcellularLocation>
</comment>
<evidence type="ECO:0000256" key="3">
    <source>
        <dbReference type="ARBA" id="ARBA00022670"/>
    </source>
</evidence>
<dbReference type="EMBL" id="CP069370">
    <property type="protein sequence ID" value="QYZ70154.1"/>
    <property type="molecule type" value="Genomic_DNA"/>
</dbReference>
<dbReference type="Pfam" id="PF02517">
    <property type="entry name" value="Rce1-like"/>
    <property type="match status" value="1"/>
</dbReference>
<keyword evidence="4 8" id="KW-0812">Transmembrane</keyword>
<feature type="transmembrane region" description="Helical" evidence="8">
    <location>
        <begin position="376"/>
        <end position="394"/>
    </location>
</feature>
<feature type="transmembrane region" description="Helical" evidence="8">
    <location>
        <begin position="239"/>
        <end position="256"/>
    </location>
</feature>
<evidence type="ECO:0000313" key="11">
    <source>
        <dbReference type="Proteomes" id="UP000826300"/>
    </source>
</evidence>
<dbReference type="Proteomes" id="UP000826300">
    <property type="component" value="Chromosome"/>
</dbReference>
<dbReference type="NCBIfam" id="TIGR03008">
    <property type="entry name" value="pepcterm_CAAX"/>
    <property type="match status" value="1"/>
</dbReference>
<dbReference type="KEGG" id="nsm:JO391_01050"/>
<dbReference type="InterPro" id="IPR014346">
    <property type="entry name" value="Prenyl_protease-related"/>
</dbReference>
<accession>A0A8G1EE55</accession>
<proteinExistence type="predicted"/>
<evidence type="ECO:0000256" key="4">
    <source>
        <dbReference type="ARBA" id="ARBA00022692"/>
    </source>
</evidence>
<evidence type="ECO:0000256" key="6">
    <source>
        <dbReference type="ARBA" id="ARBA00022989"/>
    </source>
</evidence>
<dbReference type="NCBIfam" id="TIGR04178">
    <property type="entry name" value="exo_archaeo"/>
    <property type="match status" value="1"/>
</dbReference>
<evidence type="ECO:0000256" key="7">
    <source>
        <dbReference type="ARBA" id="ARBA00023136"/>
    </source>
</evidence>
<dbReference type="InterPro" id="IPR026420">
    <property type="entry name" value="Exo_VPEID"/>
</dbReference>
<feature type="transmembrane region" description="Helical" evidence="8">
    <location>
        <begin position="348"/>
        <end position="370"/>
    </location>
</feature>
<name>A0A8G1EE55_9RHOB</name>
<keyword evidence="11" id="KW-1185">Reference proteome</keyword>
<feature type="transmembrane region" description="Helical" evidence="8">
    <location>
        <begin position="265"/>
        <end position="287"/>
    </location>
</feature>
<feature type="transmembrane region" description="Helical" evidence="8">
    <location>
        <begin position="307"/>
        <end position="327"/>
    </location>
</feature>
<evidence type="ECO:0000256" key="2">
    <source>
        <dbReference type="ARBA" id="ARBA00022475"/>
    </source>
</evidence>
<dbReference type="InterPro" id="IPR026392">
    <property type="entry name" value="Exo/Archaeosortase_dom"/>
</dbReference>
<evidence type="ECO:0000256" key="1">
    <source>
        <dbReference type="ARBA" id="ARBA00004651"/>
    </source>
</evidence>
<feature type="transmembrane region" description="Helical" evidence="8">
    <location>
        <begin position="406"/>
        <end position="427"/>
    </location>
</feature>
<reference evidence="10" key="1">
    <citation type="submission" date="2021-02" db="EMBL/GenBank/DDBJ databases">
        <title>Rhodobacter shimadae sp. nov., an aerobic anoxygenic phototrophic bacterium isolated from a hot spring.</title>
        <authorList>
            <person name="Muramatsu S."/>
            <person name="Haruta S."/>
            <person name="Hirose S."/>
            <person name="Hanada S."/>
        </authorList>
    </citation>
    <scope>NUCLEOTIDE SEQUENCE</scope>
    <source>
        <strain evidence="10">N10</strain>
    </source>
</reference>
<dbReference type="EC" id="3.4.22.-" evidence="10"/>
<keyword evidence="3" id="KW-0645">Protease</keyword>
<dbReference type="GO" id="GO:0005886">
    <property type="term" value="C:plasma membrane"/>
    <property type="evidence" value="ECO:0007669"/>
    <property type="project" value="UniProtKB-SubCell"/>
</dbReference>
<feature type="transmembrane region" description="Helical" evidence="8">
    <location>
        <begin position="479"/>
        <end position="507"/>
    </location>
</feature>
<dbReference type="AlphaFoldDB" id="A0A8G1EE55"/>
<keyword evidence="5 10" id="KW-0378">Hydrolase</keyword>
<gene>
    <name evidence="10" type="primary">xrtE</name>
    <name evidence="10" type="ORF">JO391_01050</name>
</gene>
<evidence type="ECO:0000256" key="8">
    <source>
        <dbReference type="SAM" id="Phobius"/>
    </source>
</evidence>
<evidence type="ECO:0000256" key="5">
    <source>
        <dbReference type="ARBA" id="ARBA00022801"/>
    </source>
</evidence>
<dbReference type="InterPro" id="IPR019127">
    <property type="entry name" value="Exosortase"/>
</dbReference>
<feature type="transmembrane region" description="Helical" evidence="8">
    <location>
        <begin position="20"/>
        <end position="41"/>
    </location>
</feature>
<dbReference type="Pfam" id="PF09721">
    <property type="entry name" value="Exosortase_EpsH"/>
    <property type="match status" value="1"/>
</dbReference>
<dbReference type="InterPro" id="IPR003675">
    <property type="entry name" value="Rce1/LyrA-like_dom"/>
</dbReference>
<dbReference type="GO" id="GO:0080120">
    <property type="term" value="P:CAAX-box protein maturation"/>
    <property type="evidence" value="ECO:0007669"/>
    <property type="project" value="UniProtKB-ARBA"/>
</dbReference>
<keyword evidence="7 8" id="KW-0472">Membrane</keyword>